<comment type="caution">
    <text evidence="1">The sequence shown here is derived from an EMBL/GenBank/DDBJ whole genome shotgun (WGS) entry which is preliminary data.</text>
</comment>
<protein>
    <submittedName>
        <fullName evidence="1">Uncharacterized protein</fullName>
    </submittedName>
</protein>
<dbReference type="Proteomes" id="UP001141327">
    <property type="component" value="Unassembled WGS sequence"/>
</dbReference>
<name>A0ABQ8UQL6_9EUKA</name>
<reference evidence="1" key="1">
    <citation type="journal article" date="2022" name="bioRxiv">
        <title>Genomics of Preaxostyla Flagellates Illuminates Evolutionary Transitions and the Path Towards Mitochondrial Loss.</title>
        <authorList>
            <person name="Novak L.V.F."/>
            <person name="Treitli S.C."/>
            <person name="Pyrih J."/>
            <person name="Halakuc P."/>
            <person name="Pipaliya S.V."/>
            <person name="Vacek V."/>
            <person name="Brzon O."/>
            <person name="Soukal P."/>
            <person name="Eme L."/>
            <person name="Dacks J.B."/>
            <person name="Karnkowska A."/>
            <person name="Elias M."/>
            <person name="Hampl V."/>
        </authorList>
    </citation>
    <scope>NUCLEOTIDE SEQUENCE</scope>
    <source>
        <strain evidence="1">RCP-MX</strain>
    </source>
</reference>
<keyword evidence="2" id="KW-1185">Reference proteome</keyword>
<organism evidence="1 2">
    <name type="scientific">Paratrimastix pyriformis</name>
    <dbReference type="NCBI Taxonomy" id="342808"/>
    <lineage>
        <taxon>Eukaryota</taxon>
        <taxon>Metamonada</taxon>
        <taxon>Preaxostyla</taxon>
        <taxon>Paratrimastigidae</taxon>
        <taxon>Paratrimastix</taxon>
    </lineage>
</organism>
<sequence>MSQTLIALLQTEFTRVNIHRLPYITLAQVLQFKFPSYAVDFFHFGTLFVLDDGHTGRFYPDNFSRFAVLCQGVQDRLRINQENFLSHFQGYCTTVLWTELSCSDGIEHWVQWITRLMCECELQRRHPRVQQPPATVTFLSRDTLMLLYEILHIHRSFGYDFQSFFDLVQRAGEEMGLLDLRREELDEVAPLVVVMQFAKRFAEGFTSMMQKLDIPFLTAPQQLSLLQDELDEAEEFQRQDGT</sequence>
<evidence type="ECO:0000313" key="2">
    <source>
        <dbReference type="Proteomes" id="UP001141327"/>
    </source>
</evidence>
<dbReference type="EMBL" id="JAPMOS010000007">
    <property type="protein sequence ID" value="KAJ4461457.1"/>
    <property type="molecule type" value="Genomic_DNA"/>
</dbReference>
<proteinExistence type="predicted"/>
<evidence type="ECO:0000313" key="1">
    <source>
        <dbReference type="EMBL" id="KAJ4461457.1"/>
    </source>
</evidence>
<gene>
    <name evidence="1" type="ORF">PAPYR_2027</name>
</gene>
<accession>A0ABQ8UQL6</accession>